<proteinExistence type="predicted"/>
<evidence type="ECO:0000313" key="2">
    <source>
        <dbReference type="EMBL" id="SLN46199.1"/>
    </source>
</evidence>
<dbReference type="PROSITE" id="PS51257">
    <property type="entry name" value="PROKAR_LIPOPROTEIN"/>
    <property type="match status" value="1"/>
</dbReference>
<name>A0A1Y5STK7_9RHOB</name>
<keyword evidence="1" id="KW-0732">Signal</keyword>
<feature type="signal peptide" evidence="1">
    <location>
        <begin position="1"/>
        <end position="22"/>
    </location>
</feature>
<dbReference type="Proteomes" id="UP000193900">
    <property type="component" value="Unassembled WGS sequence"/>
</dbReference>
<gene>
    <name evidence="2" type="ORF">ROA7023_01901</name>
</gene>
<reference evidence="2 3" key="1">
    <citation type="submission" date="2017-03" db="EMBL/GenBank/DDBJ databases">
        <authorList>
            <person name="Afonso C.L."/>
            <person name="Miller P.J."/>
            <person name="Scott M.A."/>
            <person name="Spackman E."/>
            <person name="Goraichik I."/>
            <person name="Dimitrov K.M."/>
            <person name="Suarez D.L."/>
            <person name="Swayne D.E."/>
        </authorList>
    </citation>
    <scope>NUCLEOTIDE SEQUENCE [LARGE SCALE GENOMIC DNA]</scope>
    <source>
        <strain evidence="2 3">CECT 7023</strain>
    </source>
</reference>
<dbReference type="EMBL" id="FWFZ01000008">
    <property type="protein sequence ID" value="SLN46199.1"/>
    <property type="molecule type" value="Genomic_DNA"/>
</dbReference>
<feature type="chain" id="PRO_5012373479" evidence="1">
    <location>
        <begin position="23"/>
        <end position="320"/>
    </location>
</feature>
<sequence>MKGRRSALCISWCGVASTSSSASCHVSSWLPRKPRGSLRPLRSAWWDGAANRMRPRASGGSAVRYPIRLGRAGNDVFSDTIPMRFVTFEYDNLDVQPRRLVHGAKRQCQMIRRPRVLPVNRAPTIDAKSPGHFGPTIGHVAEFAQFSRHGDLGSTEHGTYGMARPAQSPTLFAMALSNDDGRAIGSIRDCAAKAFTGNTHHAPDILAPSALHNQNGCGRLFMLRNGCCFRSGRDAVIVFRLPASRTRIIKKTGWLSDGKVRPGASASHWHRGDGWAEIGRIRLTVGPSGLKGGLQRISRGPMACGAGAGPWRSRPPSRSA</sequence>
<protein>
    <submittedName>
        <fullName evidence="2">Uncharacterized protein</fullName>
    </submittedName>
</protein>
<accession>A0A1Y5STK7</accession>
<keyword evidence="3" id="KW-1185">Reference proteome</keyword>
<evidence type="ECO:0000313" key="3">
    <source>
        <dbReference type="Proteomes" id="UP000193900"/>
    </source>
</evidence>
<dbReference type="AlphaFoldDB" id="A0A1Y5STK7"/>
<organism evidence="2 3">
    <name type="scientific">Roseisalinus antarcticus</name>
    <dbReference type="NCBI Taxonomy" id="254357"/>
    <lineage>
        <taxon>Bacteria</taxon>
        <taxon>Pseudomonadati</taxon>
        <taxon>Pseudomonadota</taxon>
        <taxon>Alphaproteobacteria</taxon>
        <taxon>Rhodobacterales</taxon>
        <taxon>Roseobacteraceae</taxon>
        <taxon>Roseisalinus</taxon>
    </lineage>
</organism>
<evidence type="ECO:0000256" key="1">
    <source>
        <dbReference type="SAM" id="SignalP"/>
    </source>
</evidence>